<dbReference type="PROSITE" id="PS50977">
    <property type="entry name" value="HTH_TETR_2"/>
    <property type="match status" value="1"/>
</dbReference>
<dbReference type="Pfam" id="PF00440">
    <property type="entry name" value="TetR_N"/>
    <property type="match status" value="1"/>
</dbReference>
<dbReference type="InterPro" id="IPR050624">
    <property type="entry name" value="HTH-type_Tx_Regulator"/>
</dbReference>
<name>A0A939BRK2_9BACL</name>
<dbReference type="SUPFAM" id="SSF46689">
    <property type="entry name" value="Homeodomain-like"/>
    <property type="match status" value="1"/>
</dbReference>
<dbReference type="PANTHER" id="PTHR43479:SF11">
    <property type="entry name" value="ACREF_ENVCD OPERON REPRESSOR-RELATED"/>
    <property type="match status" value="1"/>
</dbReference>
<evidence type="ECO:0000313" key="4">
    <source>
        <dbReference type="EMBL" id="MBM7589548.1"/>
    </source>
</evidence>
<feature type="domain" description="HTH tetR-type" evidence="3">
    <location>
        <begin position="5"/>
        <end position="65"/>
    </location>
</feature>
<proteinExistence type="predicted"/>
<dbReference type="PANTHER" id="PTHR43479">
    <property type="entry name" value="ACREF/ENVCD OPERON REPRESSOR-RELATED"/>
    <property type="match status" value="1"/>
</dbReference>
<keyword evidence="5" id="KW-1185">Reference proteome</keyword>
<keyword evidence="1 2" id="KW-0238">DNA-binding</keyword>
<evidence type="ECO:0000256" key="2">
    <source>
        <dbReference type="PROSITE-ProRule" id="PRU00335"/>
    </source>
</evidence>
<dbReference type="InterPro" id="IPR036271">
    <property type="entry name" value="Tet_transcr_reg_TetR-rel_C_sf"/>
</dbReference>
<feature type="DNA-binding region" description="H-T-H motif" evidence="2">
    <location>
        <begin position="28"/>
        <end position="47"/>
    </location>
</feature>
<dbReference type="AlphaFoldDB" id="A0A939BRK2"/>
<dbReference type="Gene3D" id="1.10.357.10">
    <property type="entry name" value="Tetracycline Repressor, domain 2"/>
    <property type="match status" value="1"/>
</dbReference>
<reference evidence="4" key="1">
    <citation type="submission" date="2021-01" db="EMBL/GenBank/DDBJ databases">
        <title>Genomic Encyclopedia of Type Strains, Phase IV (KMG-IV): sequencing the most valuable type-strain genomes for metagenomic binning, comparative biology and taxonomic classification.</title>
        <authorList>
            <person name="Goeker M."/>
        </authorList>
    </citation>
    <scope>NUCLEOTIDE SEQUENCE</scope>
    <source>
        <strain evidence="4">DSM 25523</strain>
    </source>
</reference>
<organism evidence="4 5">
    <name type="scientific">Brevibacillus fulvus</name>
    <dbReference type="NCBI Taxonomy" id="1125967"/>
    <lineage>
        <taxon>Bacteria</taxon>
        <taxon>Bacillati</taxon>
        <taxon>Bacillota</taxon>
        <taxon>Bacilli</taxon>
        <taxon>Bacillales</taxon>
        <taxon>Paenibacillaceae</taxon>
        <taxon>Brevibacillus</taxon>
    </lineage>
</organism>
<sequence>MTEANQLKDTIMQVYFDLGMNHGFDSVSMDQIAKEMSISKKTIYQYYRNKEAILEACIDFKFKEIDDKIEPIFRDDRLDVLQKLDKLTSNVAESLKVISNMQTSSLQRSFPALWKKINDERKKRIQGYANLLREGIERGVIKPIDPAVVIELYNASLLTATSASFLYQYDLTWSQAVEVVKQIIFDGIKLHK</sequence>
<dbReference type="GO" id="GO:0003677">
    <property type="term" value="F:DNA binding"/>
    <property type="evidence" value="ECO:0007669"/>
    <property type="project" value="UniProtKB-UniRule"/>
</dbReference>
<comment type="caution">
    <text evidence="4">The sequence shown here is derived from an EMBL/GenBank/DDBJ whole genome shotgun (WGS) entry which is preliminary data.</text>
</comment>
<dbReference type="InterPro" id="IPR001647">
    <property type="entry name" value="HTH_TetR"/>
</dbReference>
<dbReference type="InterPro" id="IPR009057">
    <property type="entry name" value="Homeodomain-like_sf"/>
</dbReference>
<accession>A0A939BRK2</accession>
<dbReference type="SUPFAM" id="SSF48498">
    <property type="entry name" value="Tetracyclin repressor-like, C-terminal domain"/>
    <property type="match status" value="1"/>
</dbReference>
<dbReference type="Proteomes" id="UP000717624">
    <property type="component" value="Unassembled WGS sequence"/>
</dbReference>
<dbReference type="RefSeq" id="WP_204517278.1">
    <property type="nucleotide sequence ID" value="NZ_BAABIN010000038.1"/>
</dbReference>
<gene>
    <name evidence="4" type="ORF">JOD01_001148</name>
</gene>
<evidence type="ECO:0000313" key="5">
    <source>
        <dbReference type="Proteomes" id="UP000717624"/>
    </source>
</evidence>
<evidence type="ECO:0000259" key="3">
    <source>
        <dbReference type="PROSITE" id="PS50977"/>
    </source>
</evidence>
<dbReference type="EMBL" id="JAFBEB010000003">
    <property type="protein sequence ID" value="MBM7589548.1"/>
    <property type="molecule type" value="Genomic_DNA"/>
</dbReference>
<protein>
    <submittedName>
        <fullName evidence="4">AcrR family transcriptional regulator</fullName>
    </submittedName>
</protein>
<dbReference type="Gene3D" id="1.10.10.60">
    <property type="entry name" value="Homeodomain-like"/>
    <property type="match status" value="1"/>
</dbReference>
<evidence type="ECO:0000256" key="1">
    <source>
        <dbReference type="ARBA" id="ARBA00023125"/>
    </source>
</evidence>